<comment type="caution">
    <text evidence="3">The sequence shown here is derived from an EMBL/GenBank/DDBJ whole genome shotgun (WGS) entry which is preliminary data.</text>
</comment>
<dbReference type="PROSITE" id="PS50222">
    <property type="entry name" value="EF_HAND_2"/>
    <property type="match status" value="1"/>
</dbReference>
<proteinExistence type="predicted"/>
<protein>
    <recommendedName>
        <fullName evidence="2">EF-hand domain-containing protein</fullName>
    </recommendedName>
</protein>
<dbReference type="Proteomes" id="UP001190700">
    <property type="component" value="Unassembled WGS sequence"/>
</dbReference>
<reference evidence="3 4" key="1">
    <citation type="journal article" date="2015" name="Genome Biol. Evol.">
        <title>Comparative Genomics of a Bacterivorous Green Alga Reveals Evolutionary Causalities and Consequences of Phago-Mixotrophic Mode of Nutrition.</title>
        <authorList>
            <person name="Burns J.A."/>
            <person name="Paasch A."/>
            <person name="Narechania A."/>
            <person name="Kim E."/>
        </authorList>
    </citation>
    <scope>NUCLEOTIDE SEQUENCE [LARGE SCALE GENOMIC DNA]</scope>
    <source>
        <strain evidence="3 4">PLY_AMNH</strain>
    </source>
</reference>
<organism evidence="3 4">
    <name type="scientific">Cymbomonas tetramitiformis</name>
    <dbReference type="NCBI Taxonomy" id="36881"/>
    <lineage>
        <taxon>Eukaryota</taxon>
        <taxon>Viridiplantae</taxon>
        <taxon>Chlorophyta</taxon>
        <taxon>Pyramimonadophyceae</taxon>
        <taxon>Pyramimonadales</taxon>
        <taxon>Pyramimonadaceae</taxon>
        <taxon>Cymbomonas</taxon>
    </lineage>
</organism>
<gene>
    <name evidence="3" type="ORF">CYMTET_21876</name>
</gene>
<evidence type="ECO:0000313" key="4">
    <source>
        <dbReference type="Proteomes" id="UP001190700"/>
    </source>
</evidence>
<evidence type="ECO:0000256" key="1">
    <source>
        <dbReference type="ARBA" id="ARBA00022837"/>
    </source>
</evidence>
<dbReference type="InterPro" id="IPR011992">
    <property type="entry name" value="EF-hand-dom_pair"/>
</dbReference>
<sequence length="360" mass="40926">MRREASLRKSDASRLTAVIAAQAGCLAADGCDRCASGMPLGRRLKTPFWQNLWVCGRFFGSVNESDNMWAALTAGNANPYLEFDFIGDDHPQLNSYDKLVKELLVTRFQQMHPYWLEHLYKECPWLDPDKNHVDVEEEEFGEDGEELVLPEFDLPKPTILRTRLGRRGALPNIMRPEEVGIIIPGRDENPTDTTLAVVTVKDLLEKSPLQRQNPYQIHWDTLMKALVQKEAPMMPVGKTPMQCMIFDAMDEDEGGEITLDELTEKWRDVFGSLPAKMDLMRLFGDMDTNKNGQVNWPEFEMLFCSKHFALTAYEIRTAANKFANKFIVPKGKFVQRSDDLPADVLQKLKKAADVGPKGEK</sequence>
<accession>A0AAE0G1Q2</accession>
<name>A0AAE0G1Q2_9CHLO</name>
<evidence type="ECO:0000313" key="3">
    <source>
        <dbReference type="EMBL" id="KAK3269693.1"/>
    </source>
</evidence>
<dbReference type="InterPro" id="IPR002048">
    <property type="entry name" value="EF_hand_dom"/>
</dbReference>
<dbReference type="AlphaFoldDB" id="A0AAE0G1Q2"/>
<dbReference type="Gene3D" id="1.10.238.10">
    <property type="entry name" value="EF-hand"/>
    <property type="match status" value="1"/>
</dbReference>
<dbReference type="GO" id="GO:0005509">
    <property type="term" value="F:calcium ion binding"/>
    <property type="evidence" value="ECO:0007669"/>
    <property type="project" value="InterPro"/>
</dbReference>
<dbReference type="SUPFAM" id="SSF47473">
    <property type="entry name" value="EF-hand"/>
    <property type="match status" value="1"/>
</dbReference>
<keyword evidence="1" id="KW-0106">Calcium</keyword>
<dbReference type="Pfam" id="PF13499">
    <property type="entry name" value="EF-hand_7"/>
    <property type="match status" value="1"/>
</dbReference>
<dbReference type="InterPro" id="IPR018247">
    <property type="entry name" value="EF_Hand_1_Ca_BS"/>
</dbReference>
<dbReference type="EMBL" id="LGRX02010792">
    <property type="protein sequence ID" value="KAK3269693.1"/>
    <property type="molecule type" value="Genomic_DNA"/>
</dbReference>
<evidence type="ECO:0000259" key="2">
    <source>
        <dbReference type="PROSITE" id="PS50222"/>
    </source>
</evidence>
<keyword evidence="4" id="KW-1185">Reference proteome</keyword>
<feature type="domain" description="EF-hand" evidence="2">
    <location>
        <begin position="274"/>
        <end position="309"/>
    </location>
</feature>
<dbReference type="PROSITE" id="PS00018">
    <property type="entry name" value="EF_HAND_1"/>
    <property type="match status" value="2"/>
</dbReference>